<dbReference type="Pfam" id="PF20455">
    <property type="entry name" value="DUF6708"/>
    <property type="match status" value="1"/>
</dbReference>
<dbReference type="EMBL" id="JBEPMU010000009">
    <property type="protein sequence ID" value="MET3654752.1"/>
    <property type="molecule type" value="Genomic_DNA"/>
</dbReference>
<dbReference type="Proteomes" id="UP001549184">
    <property type="component" value="Unassembled WGS sequence"/>
</dbReference>
<keyword evidence="1" id="KW-0812">Transmembrane</keyword>
<keyword evidence="4" id="KW-1185">Reference proteome</keyword>
<feature type="transmembrane region" description="Helical" evidence="1">
    <location>
        <begin position="57"/>
        <end position="74"/>
    </location>
</feature>
<name>A0ABV2K1P7_9GAMM</name>
<keyword evidence="1" id="KW-1133">Transmembrane helix</keyword>
<organism evidence="3 4">
    <name type="scientific">Dyella japonica</name>
    <dbReference type="NCBI Taxonomy" id="231455"/>
    <lineage>
        <taxon>Bacteria</taxon>
        <taxon>Pseudomonadati</taxon>
        <taxon>Pseudomonadota</taxon>
        <taxon>Gammaproteobacteria</taxon>
        <taxon>Lysobacterales</taxon>
        <taxon>Rhodanobacteraceae</taxon>
        <taxon>Dyella</taxon>
    </lineage>
</organism>
<dbReference type="InterPro" id="IPR046554">
    <property type="entry name" value="DUF6708"/>
</dbReference>
<evidence type="ECO:0000313" key="3">
    <source>
        <dbReference type="EMBL" id="MET3654752.1"/>
    </source>
</evidence>
<evidence type="ECO:0000256" key="1">
    <source>
        <dbReference type="SAM" id="Phobius"/>
    </source>
</evidence>
<gene>
    <name evidence="3" type="ORF">ABIC75_004500</name>
</gene>
<accession>A0ABV2K1P7</accession>
<dbReference type="RefSeq" id="WP_354016094.1">
    <property type="nucleotide sequence ID" value="NZ_JBEPMU010000009.1"/>
</dbReference>
<keyword evidence="1" id="KW-0472">Membrane</keyword>
<reference evidence="3 4" key="1">
    <citation type="submission" date="2024-06" db="EMBL/GenBank/DDBJ databases">
        <title>Sorghum-associated microbial communities from plants grown in Nebraska, USA.</title>
        <authorList>
            <person name="Schachtman D."/>
        </authorList>
    </citation>
    <scope>NUCLEOTIDE SEQUENCE [LARGE SCALE GENOMIC DNA]</scope>
    <source>
        <strain evidence="3 4">1073</strain>
    </source>
</reference>
<proteinExistence type="predicted"/>
<evidence type="ECO:0000259" key="2">
    <source>
        <dbReference type="Pfam" id="PF20455"/>
    </source>
</evidence>
<evidence type="ECO:0000313" key="4">
    <source>
        <dbReference type="Proteomes" id="UP001549184"/>
    </source>
</evidence>
<feature type="transmembrane region" description="Helical" evidence="1">
    <location>
        <begin position="94"/>
        <end position="114"/>
    </location>
</feature>
<feature type="domain" description="DUF6708" evidence="2">
    <location>
        <begin position="107"/>
        <end position="227"/>
    </location>
</feature>
<protein>
    <recommendedName>
        <fullName evidence="2">DUF6708 domain-containing protein</fullName>
    </recommendedName>
</protein>
<comment type="caution">
    <text evidence="3">The sequence shown here is derived from an EMBL/GenBank/DDBJ whole genome shotgun (WGS) entry which is preliminary data.</text>
</comment>
<sequence>MMVAPKLHPPCKGWQRDLAGPNESVEEGPELLWAAPNYVDEVYMELSRRRLVPSRSMLFLFGCGACIAVILALSTLAEVVSDVARTGFREESALIFPFLALALTAGVSVALLCLRTALTLPPDQPIRFNRARRKVYVYQVQMTQNPYERWPTTTRSYNWDDLRAEAWKQRGATLNGAAVFSEGVSLAVVRSGTNEVIERFRLAGSVQTAIWAYICTYMQKGPQTLKPSDYAPMDANDISNDPILRWAPKIEWPDGMDAESRSAP</sequence>